<feature type="region of interest" description="Disordered" evidence="11">
    <location>
        <begin position="243"/>
        <end position="262"/>
    </location>
</feature>
<keyword evidence="2" id="KW-0963">Cytoplasm</keyword>
<keyword evidence="4" id="KW-0677">Repeat</keyword>
<evidence type="ECO:0000256" key="10">
    <source>
        <dbReference type="SAM" id="Coils"/>
    </source>
</evidence>
<accession>A0A0X3NXU8</accession>
<evidence type="ECO:0000256" key="7">
    <source>
        <dbReference type="ARBA" id="ARBA00023273"/>
    </source>
</evidence>
<evidence type="ECO:0000256" key="3">
    <source>
        <dbReference type="ARBA" id="ARBA00022574"/>
    </source>
</evidence>
<feature type="coiled-coil region" evidence="10">
    <location>
        <begin position="1217"/>
        <end position="1247"/>
    </location>
</feature>
<evidence type="ECO:0000256" key="6">
    <source>
        <dbReference type="ARBA" id="ARBA00023212"/>
    </source>
</evidence>
<organism evidence="12">
    <name type="scientific">Schistocephalus solidus</name>
    <name type="common">Tapeworm</name>
    <dbReference type="NCBI Taxonomy" id="70667"/>
    <lineage>
        <taxon>Eukaryota</taxon>
        <taxon>Metazoa</taxon>
        <taxon>Spiralia</taxon>
        <taxon>Lophotrochozoa</taxon>
        <taxon>Platyhelminthes</taxon>
        <taxon>Cestoda</taxon>
        <taxon>Eucestoda</taxon>
        <taxon>Diphyllobothriidea</taxon>
        <taxon>Diphyllobothriidae</taxon>
        <taxon>Schistocephalus</taxon>
    </lineage>
</organism>
<dbReference type="InterPro" id="IPR015943">
    <property type="entry name" value="WD40/YVTN_repeat-like_dom_sf"/>
</dbReference>
<feature type="coiled-coil region" evidence="10">
    <location>
        <begin position="1038"/>
        <end position="1079"/>
    </location>
</feature>
<dbReference type="PANTHER" id="PTHR14885">
    <property type="entry name" value="CILIA- AND FLAGELLA-ASSOCIATED PROTEIN 43-RELATED"/>
    <property type="match status" value="1"/>
</dbReference>
<dbReference type="GO" id="GO:0003341">
    <property type="term" value="P:cilium movement"/>
    <property type="evidence" value="ECO:0007669"/>
    <property type="project" value="UniProtKB-ARBA"/>
</dbReference>
<feature type="coiled-coil region" evidence="10">
    <location>
        <begin position="950"/>
        <end position="995"/>
    </location>
</feature>
<feature type="compositionally biased region" description="Acidic residues" evidence="11">
    <location>
        <begin position="749"/>
        <end position="760"/>
    </location>
</feature>
<dbReference type="Gene3D" id="2.130.10.10">
    <property type="entry name" value="YVTN repeat-like/Quinoprotein amine dehydrogenase"/>
    <property type="match status" value="1"/>
</dbReference>
<evidence type="ECO:0000256" key="4">
    <source>
        <dbReference type="ARBA" id="ARBA00022737"/>
    </source>
</evidence>
<feature type="region of interest" description="Disordered" evidence="11">
    <location>
        <begin position="288"/>
        <end position="314"/>
    </location>
</feature>
<keyword evidence="7" id="KW-0966">Cell projection</keyword>
<evidence type="ECO:0000256" key="9">
    <source>
        <dbReference type="ARBA" id="ARBA00023662"/>
    </source>
</evidence>
<dbReference type="EMBL" id="GEEE01018614">
    <property type="protein sequence ID" value="JAP44611.1"/>
    <property type="molecule type" value="Transcribed_RNA"/>
</dbReference>
<feature type="compositionally biased region" description="Polar residues" evidence="11">
    <location>
        <begin position="296"/>
        <end position="314"/>
    </location>
</feature>
<proteinExistence type="inferred from homology"/>
<evidence type="ECO:0000256" key="11">
    <source>
        <dbReference type="SAM" id="MobiDB-lite"/>
    </source>
</evidence>
<feature type="region of interest" description="Disordered" evidence="11">
    <location>
        <begin position="493"/>
        <end position="545"/>
    </location>
</feature>
<feature type="compositionally biased region" description="Basic and acidic residues" evidence="11">
    <location>
        <begin position="580"/>
        <end position="591"/>
    </location>
</feature>
<feature type="region of interest" description="Disordered" evidence="11">
    <location>
        <begin position="738"/>
        <end position="770"/>
    </location>
</feature>
<sequence length="1488" mass="169934">MGCNNPFVGVGVINVENRVFCVSADTEGNVGLWNVETGEKVGEIVFEERALCMRTLPGIPVVLVGLCSGHVQFVDFSVPNALRLLRSIRFYKKPVRGIFTDQHGDIIVITAKDEKVFLVSGDPGRNFEPLGFIVSHHDVCSVAFSKGRKGLIYAAMVMQNNRTFTNVKFFKITEDILYDPEAHRVVKSHELRSDLIGLITLTVTLPLSGAFLNVIEPPEKVKAEMKDEDGLSLGGLGLPVADEEAEGNEEHSDNESTSSVPPVVTLYSLDQVSHEIAVINLTQVVAEHEESRRAKQSTNETSSDTSKVDSFSKVQSKLQARSSMSRILASTGTTGIRESRKVRTNTFSKSQRGKTPETDEEPSSSAISDYQLTRLVHDYRTINLLTTLAPNLFITTSISGTIKIILITATGVNELLSLHVHQSTGTGVVDAAITPDMGVLVTGGSDGLLCAIPLANKLPKVEDGILGALASNSKGKLKALQELQIYAPVGQSANAHTGSSEENFSNERDGNQSNLNQNAGEDSASKSVPGRSKNTAVGGVRGGPRQIQRQKSVITFEAFLPKDVDEVSEKSESQDPTWLEEERLKQQREDVETLTSTKEQIVAELERLKSAIENMANMNDNLTDLQKVETTEFELDTEEHNAILDQTNLILKNKRKEIMCNDLIKRFTHDIIKKQCWDSHHVKGRSLLAYDFPIQVDNYPLYERNPQQERLLKQAQIRRRVEINLSLFRQKTAEAESLLRKESARDSEASSEDADEEEQKPEEKNLVQTGGTAEKFGVRTDLLYGQLEIFTTDEKILQITLIKDVIYQLMSKFNAVFEEYCEKKRLEIRGISKRVARINQILPELYPDEALISMTKYEFQPVEKPEVILTVTDEEVDVEKYLSPEQIAELERLAALEAERLRLAKLDNWRERGLEDMMGGVLEVRREDELKKDIPKPAFVLAGKPEIEWTEDEKRIYKAYLKAVKELEEEREKYRKFLEADMKKNMAAIDEAKAKFNENMVELFATWLRYEVAILQEVVKIWKLKSSILLDEELRHHELVLQERVVDLQQRLEKLEVVIQEARDVLERVQEECELLAAEDRLMEKAFKKEFPDVHGAVFDLLNKAYKRRPKKIMLAAQIAAENEAEFRYRPSIPSLPATDNHAGNNNPYLEGITLSRGLEMQWAALHRALEDYDEINKMAEYNIDPSLWKRLYAVRLKKVDKEMELKIATHRLEEINEFLKRRQEEAATVAQQLRETEEELHGLNALVYSVTTNMDINIVMSQGQIEVEIPDNKLAHDFNGSLLINCSQVEKLNDQVIALAGEKLQHMNTIKEFKKRFKHLEWALREMLMKYEDLQTRQNDIKNFQITREIQRYLQNEDYDGMVTTEIFNSERAYAQLKKNHERQMEFLRSRIKFYKEKQTEKMRKENNRLTKELSDLNVSVWEARHIYEQIPFAMPDFVRAESCYKSLLHRTHLTKLIKVQEQQLTALREELERLQLRNFPNIADGL</sequence>
<dbReference type="Pfam" id="PF25828">
    <property type="entry name" value="CC_Cfap43"/>
    <property type="match status" value="1"/>
</dbReference>
<feature type="compositionally biased region" description="Basic and acidic residues" evidence="11">
    <location>
        <begin position="738"/>
        <end position="748"/>
    </location>
</feature>
<evidence type="ECO:0000256" key="2">
    <source>
        <dbReference type="ARBA" id="ARBA00022490"/>
    </source>
</evidence>
<keyword evidence="6" id="KW-0206">Cytoskeleton</keyword>
<feature type="region of interest" description="Disordered" evidence="11">
    <location>
        <begin position="328"/>
        <end position="366"/>
    </location>
</feature>
<dbReference type="GO" id="GO:0005930">
    <property type="term" value="C:axoneme"/>
    <property type="evidence" value="ECO:0007669"/>
    <property type="project" value="UniProtKB-SubCell"/>
</dbReference>
<dbReference type="SUPFAM" id="SSF50978">
    <property type="entry name" value="WD40 repeat-like"/>
    <property type="match status" value="1"/>
</dbReference>
<feature type="compositionally biased region" description="Polar residues" evidence="11">
    <location>
        <begin position="493"/>
        <end position="503"/>
    </location>
</feature>
<evidence type="ECO:0000256" key="1">
    <source>
        <dbReference type="ARBA" id="ARBA00004430"/>
    </source>
</evidence>
<gene>
    <name evidence="12" type="ORF">TR151240</name>
</gene>
<dbReference type="PANTHER" id="PTHR14885:SF1">
    <property type="entry name" value="CILIA- AND FLAGELLA-ASSOCIATED PROTEIN 43"/>
    <property type="match status" value="1"/>
</dbReference>
<comment type="similarity">
    <text evidence="8">Belongs to the CFAP43 family.</text>
</comment>
<keyword evidence="5 10" id="KW-0175">Coiled coil</keyword>
<evidence type="ECO:0000256" key="8">
    <source>
        <dbReference type="ARBA" id="ARBA00023605"/>
    </source>
</evidence>
<comment type="subcellular location">
    <subcellularLocation>
        <location evidence="1">Cytoplasm</location>
        <location evidence="1">Cytoskeleton</location>
        <location evidence="1">Cilium axoneme</location>
    </subcellularLocation>
</comment>
<evidence type="ECO:0000313" key="12">
    <source>
        <dbReference type="EMBL" id="JAP44611.1"/>
    </source>
</evidence>
<feature type="compositionally biased region" description="Polar residues" evidence="11">
    <location>
        <begin position="511"/>
        <end position="520"/>
    </location>
</feature>
<keyword evidence="3" id="KW-0853">WD repeat</keyword>
<dbReference type="InterPro" id="IPR036322">
    <property type="entry name" value="WD40_repeat_dom_sf"/>
</dbReference>
<feature type="region of interest" description="Disordered" evidence="11">
    <location>
        <begin position="565"/>
        <end position="592"/>
    </location>
</feature>
<protein>
    <recommendedName>
        <fullName evidence="9">Cilia- and flagella-associated protein 43</fullName>
    </recommendedName>
</protein>
<name>A0A0X3NXU8_SCHSO</name>
<dbReference type="GO" id="GO:0060271">
    <property type="term" value="P:cilium assembly"/>
    <property type="evidence" value="ECO:0007669"/>
    <property type="project" value="TreeGrafter"/>
</dbReference>
<feature type="coiled-coil region" evidence="10">
    <location>
        <begin position="1452"/>
        <end position="1479"/>
    </location>
</feature>
<reference evidence="12" key="1">
    <citation type="submission" date="2016-01" db="EMBL/GenBank/DDBJ databases">
        <title>Reference transcriptome for the parasite Schistocephalus solidus: insights into the molecular evolution of parasitism.</title>
        <authorList>
            <person name="Hebert F.O."/>
            <person name="Grambauer S."/>
            <person name="Barber I."/>
            <person name="Landry C.R."/>
            <person name="Aubin-Horth N."/>
        </authorList>
    </citation>
    <scope>NUCLEOTIDE SEQUENCE</scope>
</reference>
<feature type="coiled-coil region" evidence="10">
    <location>
        <begin position="1379"/>
        <end position="1421"/>
    </location>
</feature>
<evidence type="ECO:0000256" key="5">
    <source>
        <dbReference type="ARBA" id="ARBA00023054"/>
    </source>
</evidence>